<dbReference type="InterPro" id="IPR052963">
    <property type="entry name" value="Pantetheine_PDE"/>
</dbReference>
<evidence type="ECO:0000313" key="2">
    <source>
        <dbReference type="EMBL" id="OLP92821.1"/>
    </source>
</evidence>
<dbReference type="InterPro" id="IPR029052">
    <property type="entry name" value="Metallo-depent_PP-like"/>
</dbReference>
<gene>
    <name evidence="2" type="ORF">AK812_SmicGene25322</name>
</gene>
<feature type="domain" description="Fe2OG dioxygenase" evidence="1">
    <location>
        <begin position="569"/>
        <end position="667"/>
    </location>
</feature>
<dbReference type="PANTHER" id="PTHR36492">
    <property type="match status" value="1"/>
</dbReference>
<name>A0A1Q9DCB9_SYMMI</name>
<organism evidence="2 3">
    <name type="scientific">Symbiodinium microadriaticum</name>
    <name type="common">Dinoflagellate</name>
    <name type="synonym">Zooxanthella microadriatica</name>
    <dbReference type="NCBI Taxonomy" id="2951"/>
    <lineage>
        <taxon>Eukaryota</taxon>
        <taxon>Sar</taxon>
        <taxon>Alveolata</taxon>
        <taxon>Dinophyceae</taxon>
        <taxon>Suessiales</taxon>
        <taxon>Symbiodiniaceae</taxon>
        <taxon>Symbiodinium</taxon>
    </lineage>
</organism>
<dbReference type="SUPFAM" id="SSF56300">
    <property type="entry name" value="Metallo-dependent phosphatases"/>
    <property type="match status" value="1"/>
</dbReference>
<evidence type="ECO:0000313" key="3">
    <source>
        <dbReference type="Proteomes" id="UP000186817"/>
    </source>
</evidence>
<protein>
    <recommendedName>
        <fullName evidence="1">Fe2OG dioxygenase domain-containing protein</fullName>
    </recommendedName>
</protein>
<dbReference type="OrthoDB" id="550558at2759"/>
<keyword evidence="3" id="KW-1185">Reference proteome</keyword>
<dbReference type="SUPFAM" id="SSF51197">
    <property type="entry name" value="Clavaminate synthase-like"/>
    <property type="match status" value="1"/>
</dbReference>
<reference evidence="2 3" key="1">
    <citation type="submission" date="2016-02" db="EMBL/GenBank/DDBJ databases">
        <title>Genome analysis of coral dinoflagellate symbionts highlights evolutionary adaptations to a symbiotic lifestyle.</title>
        <authorList>
            <person name="Aranda M."/>
            <person name="Li Y."/>
            <person name="Liew Y.J."/>
            <person name="Baumgarten S."/>
            <person name="Simakov O."/>
            <person name="Wilson M."/>
            <person name="Piel J."/>
            <person name="Ashoor H."/>
            <person name="Bougouffa S."/>
            <person name="Bajic V.B."/>
            <person name="Ryu T."/>
            <person name="Ravasi T."/>
            <person name="Bayer T."/>
            <person name="Micklem G."/>
            <person name="Kim H."/>
            <person name="Bhak J."/>
            <person name="Lajeunesse T.C."/>
            <person name="Voolstra C.R."/>
        </authorList>
    </citation>
    <scope>NUCLEOTIDE SEQUENCE [LARGE SCALE GENOMIC DNA]</scope>
    <source>
        <strain evidence="2 3">CCMP2467</strain>
    </source>
</reference>
<dbReference type="Proteomes" id="UP000186817">
    <property type="component" value="Unassembled WGS sequence"/>
</dbReference>
<evidence type="ECO:0000259" key="1">
    <source>
        <dbReference type="PROSITE" id="PS51471"/>
    </source>
</evidence>
<dbReference type="PROSITE" id="PS51471">
    <property type="entry name" value="FE2OG_OXY"/>
    <property type="match status" value="1"/>
</dbReference>
<dbReference type="InterPro" id="IPR005123">
    <property type="entry name" value="Oxoglu/Fe-dep_dioxygenase_dom"/>
</dbReference>
<proteinExistence type="predicted"/>
<dbReference type="PANTHER" id="PTHR36492:SF2">
    <property type="entry name" value="[ACYL-CARRIER-PROTEIN] PHOSPHODIESTERASE PPTH"/>
    <property type="match status" value="1"/>
</dbReference>
<sequence>MPDGGCQPTEHGWHRRGGVEAALQERKGRLWGGAEEDSMQKLEKLLKLCAELHVETAPAEVATSSRRVLVVPLLSWHHPQWDTEPDIEGWQGLLPVDQMLSDYPLTHWPRGISIKDGTAAKAVDKINDRLMDWEQILARRKSFHEVLSFSHFLPRVEANPEKRYLSYPNLAKGIGSNYLRARVEALQPDVHVFGHTHFGYDLVVDGIRYVQAPLAMSSERQSRGTTVAVGDFPDGKSRPHPFLVWHSRSGWAPRCRGAAWSAYVERYGRRPDVTSLVPSYVADCGLEPISGIGGAKAKVGWLPGRMPVWFFGPREHRIREAAAEADKVAERLRKEAAGTFKRAGTFKHRKQQIGSDEPLPIEASEVAILMNKGEVAILDVREGDFASRPAGCVPLSHPSQTSNFAALPDAELLELGERMMTGGGPRILVGEGSSPASCRHAALLLAALLRLWPRSLRPGLWAHRKIDIEGQELGERSITLEQGPGLKPSMLHILERALSTEEVASMLEMFSKERLSTTEALHNPVRSPCVVLAEDGCWRPGPLSQQVRVVVEERLLVFMRMALACNSLEVAQVILRYYPKDGCRSHEVHTDHTAFGTAVADLTPESDSGLFVCSQSHGEHGGDGAGAGTFFVPFEPGDVAVHGWEVWHGIQLKQGHERVSLIVWVRPSSDVSRGSCSWYWAPELQEDTRAAYHMGIEAWRQRQLGRTKAALLQVTLDERDARHLRSRLRALGGKRQAELWYIRCMAAASRKRLGEGKFTRRLREQAEAEAAGSVLQRLRGLKARPTQKVKAAKAMRGAFRRGWEDAQRGLPDLRDVGSTVTKSPASTPAEIDFVSRLRDRTHAARLLQQSGLVVFTEPMDALKFDLLQKALGDFQEQFAALERQLDQKGISMQMPFEFNEVCSRLPERYDVRLPIEDSRDAYRLEEMPWMQLIRDVLGIASKELSEDSGQLFEGGPTETPAHAVTVFAPLVEISSDMGRTSFVLESHLTDDINCNEADVSHVTPVLPYGSWLAFDNRIVHRGEANSALDMDRPMLYFVYGKPWFQDVNNFPSDKPLYLSREPEIPRW</sequence>
<dbReference type="EMBL" id="LSRX01000605">
    <property type="protein sequence ID" value="OLP92821.1"/>
    <property type="molecule type" value="Genomic_DNA"/>
</dbReference>
<dbReference type="AlphaFoldDB" id="A0A1Q9DCB9"/>
<accession>A0A1Q9DCB9</accession>
<dbReference type="Gene3D" id="2.60.120.620">
    <property type="entry name" value="q2cbj1_9rhob like domain"/>
    <property type="match status" value="1"/>
</dbReference>
<comment type="caution">
    <text evidence="2">The sequence shown here is derived from an EMBL/GenBank/DDBJ whole genome shotgun (WGS) entry which is preliminary data.</text>
</comment>